<keyword evidence="2" id="KW-1185">Reference proteome</keyword>
<reference evidence="1 2" key="1">
    <citation type="submission" date="2024-04" db="EMBL/GenBank/DDBJ databases">
        <title>Tritrichomonas musculus Genome.</title>
        <authorList>
            <person name="Alves-Ferreira E."/>
            <person name="Grigg M."/>
            <person name="Lorenzi H."/>
            <person name="Galac M."/>
        </authorList>
    </citation>
    <scope>NUCLEOTIDE SEQUENCE [LARGE SCALE GENOMIC DNA]</scope>
    <source>
        <strain evidence="1 2">EAF2021</strain>
    </source>
</reference>
<comment type="caution">
    <text evidence="1">The sequence shown here is derived from an EMBL/GenBank/DDBJ whole genome shotgun (WGS) entry which is preliminary data.</text>
</comment>
<evidence type="ECO:0000313" key="1">
    <source>
        <dbReference type="EMBL" id="KAK8840759.1"/>
    </source>
</evidence>
<sequence>MSFCSNLSSNLSFHEMIKKDMNPSDNDDDFYSEEFYSFGFDDYDSNNLDNYEDFQDPFCSNNEFDDIPVNIEIPNANLTFENQKCDNYDQNHIQKDSTLICKDNAKGISVLIDTGQSNPKLTEANQNQQQKILNILPCSQKAGFDSIPLSKRLHRYNPLYHYDGVLFPSSENLLMFKEGYYSTFTKKKKFDKKFVKIIHQCLQDQFGFEAITRAERRDIRLYFIHYLKFGESIIRYLRKEKNTIIKKHPELSNL</sequence>
<name>A0ABR2H3I1_9EUKA</name>
<dbReference type="EMBL" id="JAPFFF010000044">
    <property type="protein sequence ID" value="KAK8840759.1"/>
    <property type="molecule type" value="Genomic_DNA"/>
</dbReference>
<protein>
    <submittedName>
        <fullName evidence="1">Uncharacterized protein</fullName>
    </submittedName>
</protein>
<gene>
    <name evidence="1" type="ORF">M9Y10_030537</name>
</gene>
<proteinExistence type="predicted"/>
<accession>A0ABR2H3I1</accession>
<dbReference type="Proteomes" id="UP001470230">
    <property type="component" value="Unassembled WGS sequence"/>
</dbReference>
<organism evidence="1 2">
    <name type="scientific">Tritrichomonas musculus</name>
    <dbReference type="NCBI Taxonomy" id="1915356"/>
    <lineage>
        <taxon>Eukaryota</taxon>
        <taxon>Metamonada</taxon>
        <taxon>Parabasalia</taxon>
        <taxon>Tritrichomonadida</taxon>
        <taxon>Tritrichomonadidae</taxon>
        <taxon>Tritrichomonas</taxon>
    </lineage>
</organism>
<evidence type="ECO:0000313" key="2">
    <source>
        <dbReference type="Proteomes" id="UP001470230"/>
    </source>
</evidence>